<name>A0A1I7ZPW7_9BILA</name>
<evidence type="ECO:0000313" key="2">
    <source>
        <dbReference type="Proteomes" id="UP000095287"/>
    </source>
</evidence>
<dbReference type="Pfam" id="PF03407">
    <property type="entry name" value="Nucleotid_trans"/>
    <property type="match status" value="1"/>
</dbReference>
<keyword evidence="2" id="KW-1185">Reference proteome</keyword>
<dbReference type="PANTHER" id="PTHR31967">
    <property type="entry name" value="GROUNDHOG (HEDGEHOG-LIKE FAMILY)-RELATED"/>
    <property type="match status" value="1"/>
</dbReference>
<reference evidence="3" key="1">
    <citation type="submission" date="2016-11" db="UniProtKB">
        <authorList>
            <consortium name="WormBaseParasite"/>
        </authorList>
    </citation>
    <scope>IDENTIFICATION</scope>
</reference>
<organism evidence="2 3">
    <name type="scientific">Steinernema glaseri</name>
    <dbReference type="NCBI Taxonomy" id="37863"/>
    <lineage>
        <taxon>Eukaryota</taxon>
        <taxon>Metazoa</taxon>
        <taxon>Ecdysozoa</taxon>
        <taxon>Nematoda</taxon>
        <taxon>Chromadorea</taxon>
        <taxon>Rhabditida</taxon>
        <taxon>Tylenchina</taxon>
        <taxon>Panagrolaimomorpha</taxon>
        <taxon>Strongyloidoidea</taxon>
        <taxon>Steinernematidae</taxon>
        <taxon>Steinernema</taxon>
    </lineage>
</organism>
<evidence type="ECO:0000259" key="1">
    <source>
        <dbReference type="Pfam" id="PF03407"/>
    </source>
</evidence>
<feature type="domain" description="Nucleotide-diphospho-sugar transferase" evidence="1">
    <location>
        <begin position="1"/>
        <end position="131"/>
    </location>
</feature>
<dbReference type="AlphaFoldDB" id="A0A1I7ZPW7"/>
<proteinExistence type="predicted"/>
<sequence length="219" mass="25158">MIQSDTLWRKNLFEVIDPKKLLAQGQNVIFDQEGESGLLFNMIAGGYFYVAPGLKSQKFFRNLATTLKIYYLTDNNVMSRMCLLHFEGNKCAFIPYRTMTNWRWQATERTFVPEFLQYDGGSSSESKLQKLQRIGGDFVEEASLAPGSVARCNGAKSRHPEKAISADVLLRRNQHARNRLNASISFLHSISEFLFARFPFLGKFLISNVFTYYAYYLVI</sequence>
<evidence type="ECO:0000313" key="3">
    <source>
        <dbReference type="WBParaSite" id="L893_g28437.t1"/>
    </source>
</evidence>
<dbReference type="InterPro" id="IPR005069">
    <property type="entry name" value="Nucl-diP-sugar_transferase"/>
</dbReference>
<dbReference type="Proteomes" id="UP000095287">
    <property type="component" value="Unplaced"/>
</dbReference>
<accession>A0A1I7ZPW7</accession>
<dbReference type="WBParaSite" id="L893_g28437.t1">
    <property type="protein sequence ID" value="L893_g28437.t1"/>
    <property type="gene ID" value="L893_g28437"/>
</dbReference>
<protein>
    <submittedName>
        <fullName evidence="3">Nucleotid_trans domain-containing protein</fullName>
    </submittedName>
</protein>